<feature type="domain" description="Amidohydrolase 3" evidence="1">
    <location>
        <begin position="10"/>
        <end position="134"/>
    </location>
</feature>
<evidence type="ECO:0000313" key="2">
    <source>
        <dbReference type="EMBL" id="MBB5158339.1"/>
    </source>
</evidence>
<evidence type="ECO:0000313" key="3">
    <source>
        <dbReference type="Proteomes" id="UP000584374"/>
    </source>
</evidence>
<accession>A0A840QI33</accession>
<dbReference type="InterPro" id="IPR032466">
    <property type="entry name" value="Metal_Hydrolase"/>
</dbReference>
<reference evidence="2 3" key="1">
    <citation type="submission" date="2020-08" db="EMBL/GenBank/DDBJ databases">
        <title>Sequencing the genomes of 1000 actinobacteria strains.</title>
        <authorList>
            <person name="Klenk H.-P."/>
        </authorList>
    </citation>
    <scope>NUCLEOTIDE SEQUENCE [LARGE SCALE GENOMIC DNA]</scope>
    <source>
        <strain evidence="2 3">DSM 45584</strain>
    </source>
</reference>
<dbReference type="SUPFAM" id="SSF51556">
    <property type="entry name" value="Metallo-dependent hydrolases"/>
    <property type="match status" value="1"/>
</dbReference>
<proteinExistence type="predicted"/>
<dbReference type="Proteomes" id="UP000584374">
    <property type="component" value="Unassembled WGS sequence"/>
</dbReference>
<dbReference type="EMBL" id="JACHIW010000002">
    <property type="protein sequence ID" value="MBB5158339.1"/>
    <property type="molecule type" value="Genomic_DNA"/>
</dbReference>
<evidence type="ECO:0000259" key="1">
    <source>
        <dbReference type="Pfam" id="PF07969"/>
    </source>
</evidence>
<gene>
    <name evidence="2" type="ORF">BJ970_005938</name>
</gene>
<dbReference type="GO" id="GO:0016810">
    <property type="term" value="F:hydrolase activity, acting on carbon-nitrogen (but not peptide) bonds"/>
    <property type="evidence" value="ECO:0007669"/>
    <property type="project" value="InterPro"/>
</dbReference>
<dbReference type="Pfam" id="PF07969">
    <property type="entry name" value="Amidohydro_3"/>
    <property type="match status" value="1"/>
</dbReference>
<organism evidence="2 3">
    <name type="scientific">Saccharopolyspora phatthalungensis</name>
    <dbReference type="NCBI Taxonomy" id="664693"/>
    <lineage>
        <taxon>Bacteria</taxon>
        <taxon>Bacillati</taxon>
        <taxon>Actinomycetota</taxon>
        <taxon>Actinomycetes</taxon>
        <taxon>Pseudonocardiales</taxon>
        <taxon>Pseudonocardiaceae</taxon>
        <taxon>Saccharopolyspora</taxon>
    </lineage>
</organism>
<dbReference type="SUPFAM" id="SSF51338">
    <property type="entry name" value="Composite domain of metallo-dependent hydrolases"/>
    <property type="match status" value="1"/>
</dbReference>
<name>A0A840QI33_9PSEU</name>
<dbReference type="AlphaFoldDB" id="A0A840QI33"/>
<comment type="caution">
    <text evidence="2">The sequence shown here is derived from an EMBL/GenBank/DDBJ whole genome shotgun (WGS) entry which is preliminary data.</text>
</comment>
<keyword evidence="3" id="KW-1185">Reference proteome</keyword>
<protein>
    <submittedName>
        <fullName evidence="2">N-acyl-D-aspartate/D-glutamate deacylase</fullName>
    </submittedName>
</protein>
<dbReference type="Gene3D" id="3.20.20.140">
    <property type="entry name" value="Metal-dependent hydrolases"/>
    <property type="match status" value="1"/>
</dbReference>
<dbReference type="InterPro" id="IPR013108">
    <property type="entry name" value="Amidohydro_3"/>
</dbReference>
<sequence length="159" mass="17302">MDALIDVLVGERLRVSMINFAMHEDDLELAMADPHTMIGSDGLPPGTGGKPHPRLTGTFPRVLGRYARERGVLTLPEAIRRMTSLPAASFRIPDRGMIAPGHIADLVAFDADAVIDLGDYQDPLRPPKGIPWVCQAGRTVVDNGEYIAPRNGRRLTPKA</sequence>
<dbReference type="InterPro" id="IPR011059">
    <property type="entry name" value="Metal-dep_hydrolase_composite"/>
</dbReference>
<dbReference type="RefSeq" id="WP_312864519.1">
    <property type="nucleotide sequence ID" value="NZ_JACHIW010000002.1"/>
</dbReference>